<name>A0ABT3IIK8_9BACT</name>
<protein>
    <submittedName>
        <fullName evidence="1">Glycosyltransferase family 4 protein</fullName>
    </submittedName>
</protein>
<reference evidence="1 2" key="1">
    <citation type="submission" date="2022-10" db="EMBL/GenBank/DDBJ databases">
        <title>Chitinophaga nivalis PC15 sp. nov., isolated from Pyeongchang county, South Korea.</title>
        <authorList>
            <person name="Trinh H.N."/>
        </authorList>
    </citation>
    <scope>NUCLEOTIDE SEQUENCE [LARGE SCALE GENOMIC DNA]</scope>
    <source>
        <strain evidence="1 2">PC14</strain>
    </source>
</reference>
<dbReference type="SUPFAM" id="SSF53756">
    <property type="entry name" value="UDP-Glycosyltransferase/glycogen phosphorylase"/>
    <property type="match status" value="1"/>
</dbReference>
<keyword evidence="2" id="KW-1185">Reference proteome</keyword>
<evidence type="ECO:0000313" key="1">
    <source>
        <dbReference type="EMBL" id="MCW3483797.1"/>
    </source>
</evidence>
<dbReference type="CDD" id="cd03801">
    <property type="entry name" value="GT4_PimA-like"/>
    <property type="match status" value="1"/>
</dbReference>
<accession>A0ABT3IIK8</accession>
<dbReference type="Pfam" id="PF13692">
    <property type="entry name" value="Glyco_trans_1_4"/>
    <property type="match status" value="1"/>
</dbReference>
<dbReference type="Proteomes" id="UP001207742">
    <property type="component" value="Unassembled WGS sequence"/>
</dbReference>
<comment type="caution">
    <text evidence="1">The sequence shown here is derived from an EMBL/GenBank/DDBJ whole genome shotgun (WGS) entry which is preliminary data.</text>
</comment>
<dbReference type="EMBL" id="JAPDNS010000001">
    <property type="protein sequence ID" value="MCW3483797.1"/>
    <property type="molecule type" value="Genomic_DNA"/>
</dbReference>
<organism evidence="1 2">
    <name type="scientific">Chitinophaga nivalis</name>
    <dbReference type="NCBI Taxonomy" id="2991709"/>
    <lineage>
        <taxon>Bacteria</taxon>
        <taxon>Pseudomonadati</taxon>
        <taxon>Bacteroidota</taxon>
        <taxon>Chitinophagia</taxon>
        <taxon>Chitinophagales</taxon>
        <taxon>Chitinophagaceae</taxon>
        <taxon>Chitinophaga</taxon>
    </lineage>
</organism>
<proteinExistence type="predicted"/>
<evidence type="ECO:0000313" key="2">
    <source>
        <dbReference type="Proteomes" id="UP001207742"/>
    </source>
</evidence>
<sequence length="315" mass="35478">MAKILWIIHNYPPYQNAGAEWMAKEINDYLAELGHEIIVISRLSPESEYNISGSRVVNTKGAERVGPIKECDIIFTHLDDSYEATDLAQEYNKPIVHVLHHSFEIDILRKGLQNVFLVYNSEWVKKDRAYPHPGIVVRPPINPARFKGMQPAQDGFITLVNCNKDKGGLILQHIARAMPDKRFLGVLGAHGQQYKGIQSNITYWDTKDDIREVFAVTSLLIAPSIYESYGRIAIEAIACGIPVVAADTPGLHESLGDAGVFVRRNNLPAWIHAIRSVVPVPSLRARAQEVWENSQNELNQLNNLINYICNQHIQK</sequence>
<dbReference type="RefSeq" id="WP_264729316.1">
    <property type="nucleotide sequence ID" value="NZ_JAPDNR010000001.1"/>
</dbReference>
<dbReference type="PANTHER" id="PTHR12526">
    <property type="entry name" value="GLYCOSYLTRANSFERASE"/>
    <property type="match status" value="1"/>
</dbReference>
<gene>
    <name evidence="1" type="ORF">OL497_07835</name>
</gene>
<dbReference type="Gene3D" id="3.40.50.2000">
    <property type="entry name" value="Glycogen Phosphorylase B"/>
    <property type="match status" value="2"/>
</dbReference>